<gene>
    <name evidence="8" type="ORF">TVAG_008790</name>
</gene>
<evidence type="ECO:0000256" key="3">
    <source>
        <dbReference type="ARBA" id="ARBA00022792"/>
    </source>
</evidence>
<dbReference type="KEGG" id="tva:4756833"/>
<dbReference type="InterPro" id="IPR032710">
    <property type="entry name" value="NTF2-like_dom_sf"/>
</dbReference>
<dbReference type="Gene3D" id="3.10.450.240">
    <property type="match status" value="1"/>
</dbReference>
<evidence type="ECO:0000256" key="5">
    <source>
        <dbReference type="ARBA" id="ARBA00023128"/>
    </source>
</evidence>
<evidence type="ECO:0000259" key="7">
    <source>
        <dbReference type="Pfam" id="PF04280"/>
    </source>
</evidence>
<keyword evidence="9" id="KW-1185">Reference proteome</keyword>
<dbReference type="PANTHER" id="PTHR10721:SF1">
    <property type="entry name" value="MITOCHONDRIAL IMPORT INNER MEMBRANE TRANSLOCASE SUBUNIT TIM44"/>
    <property type="match status" value="1"/>
</dbReference>
<comment type="subcellular location">
    <subcellularLocation>
        <location evidence="1">Mitochondrion inner membrane</location>
    </subcellularLocation>
</comment>
<dbReference type="Proteomes" id="UP000001542">
    <property type="component" value="Unassembled WGS sequence"/>
</dbReference>
<dbReference type="InterPro" id="IPR039544">
    <property type="entry name" value="Tim44-like"/>
</dbReference>
<sequence length="326" mass="36524">MISTLSQHGGFSGVRYASVFTNFMDNIGRNLSENQEVTTWMNGLKNDPLVKLTAGVVEEAAFYGKTALNAGTAITKVAVWPITYPLSFIIKKNPYTLVPCPFPAAQVSFEVESKGDLVLRKQNLIEKFIYKLKNVKNAASVSKNAFIRVPFQALANASSVVVSKLTQPSKEQLVQMSIQMYYPTFTISEFKQWIEKSFLPVLLERYLRGNIKQLEELTSQQVAKERQLAVVQFLSNRLIIRTKLLSITDVDIMGFDFTNRMPSILVRCSADHTNEVITMNSGTIVEGGPQDICHTDFLVVLTIDASKDTPRWIASELRPDSTSNRI</sequence>
<dbReference type="VEuPathDB" id="TrichDB:TVAG_008790"/>
<dbReference type="InterPro" id="IPR007379">
    <property type="entry name" value="Tim44-like_dom"/>
</dbReference>
<evidence type="ECO:0000313" key="9">
    <source>
        <dbReference type="Proteomes" id="UP000001542"/>
    </source>
</evidence>
<keyword evidence="4" id="KW-0809">Transit peptide</keyword>
<dbReference type="VEuPathDB" id="TrichDB:TVAGG3_0018140"/>
<dbReference type="GO" id="GO:0005743">
    <property type="term" value="C:mitochondrial inner membrane"/>
    <property type="evidence" value="ECO:0000318"/>
    <property type="project" value="GO_Central"/>
</dbReference>
<dbReference type="EMBL" id="DS113653">
    <property type="protein sequence ID" value="EAX99030.1"/>
    <property type="molecule type" value="Genomic_DNA"/>
</dbReference>
<keyword evidence="3" id="KW-0999">Mitochondrion inner membrane</keyword>
<evidence type="ECO:0000256" key="1">
    <source>
        <dbReference type="ARBA" id="ARBA00004273"/>
    </source>
</evidence>
<reference evidence="8" key="1">
    <citation type="submission" date="2006-10" db="EMBL/GenBank/DDBJ databases">
        <authorList>
            <person name="Amadeo P."/>
            <person name="Zhao Q."/>
            <person name="Wortman J."/>
            <person name="Fraser-Liggett C."/>
            <person name="Carlton J."/>
        </authorList>
    </citation>
    <scope>NUCLEOTIDE SEQUENCE</scope>
    <source>
        <strain evidence="8">G3</strain>
    </source>
</reference>
<dbReference type="PANTHER" id="PTHR10721">
    <property type="entry name" value="MITOCHONDRIAL IMPORT INNER MEMBRANE TRANSLOCASE SUBUNIT TIM44"/>
    <property type="match status" value="1"/>
</dbReference>
<reference evidence="8" key="2">
    <citation type="journal article" date="2007" name="Science">
        <title>Draft genome sequence of the sexually transmitted pathogen Trichomonas vaginalis.</title>
        <authorList>
            <person name="Carlton J.M."/>
            <person name="Hirt R.P."/>
            <person name="Silva J.C."/>
            <person name="Delcher A.L."/>
            <person name="Schatz M."/>
            <person name="Zhao Q."/>
            <person name="Wortman J.R."/>
            <person name="Bidwell S.L."/>
            <person name="Alsmark U.C.M."/>
            <person name="Besteiro S."/>
            <person name="Sicheritz-Ponten T."/>
            <person name="Noel C.J."/>
            <person name="Dacks J.B."/>
            <person name="Foster P.G."/>
            <person name="Simillion C."/>
            <person name="Van de Peer Y."/>
            <person name="Miranda-Saavedra D."/>
            <person name="Barton G.J."/>
            <person name="Westrop G.D."/>
            <person name="Mueller S."/>
            <person name="Dessi D."/>
            <person name="Fiori P.L."/>
            <person name="Ren Q."/>
            <person name="Paulsen I."/>
            <person name="Zhang H."/>
            <person name="Bastida-Corcuera F.D."/>
            <person name="Simoes-Barbosa A."/>
            <person name="Brown M.T."/>
            <person name="Hayes R.D."/>
            <person name="Mukherjee M."/>
            <person name="Okumura C.Y."/>
            <person name="Schneider R."/>
            <person name="Smith A.J."/>
            <person name="Vanacova S."/>
            <person name="Villalvazo M."/>
            <person name="Haas B.J."/>
            <person name="Pertea M."/>
            <person name="Feldblyum T.V."/>
            <person name="Utterback T.R."/>
            <person name="Shu C.L."/>
            <person name="Osoegawa K."/>
            <person name="de Jong P.J."/>
            <person name="Hrdy I."/>
            <person name="Horvathova L."/>
            <person name="Zubacova Z."/>
            <person name="Dolezal P."/>
            <person name="Malik S.B."/>
            <person name="Logsdon J.M. Jr."/>
            <person name="Henze K."/>
            <person name="Gupta A."/>
            <person name="Wang C.C."/>
            <person name="Dunne R.L."/>
            <person name="Upcroft J.A."/>
            <person name="Upcroft P."/>
            <person name="White O."/>
            <person name="Salzberg S.L."/>
            <person name="Tang P."/>
            <person name="Chiu C.-H."/>
            <person name="Lee Y.-S."/>
            <person name="Embley T.M."/>
            <person name="Coombs G.H."/>
            <person name="Mottram J.C."/>
            <person name="Tachezy J."/>
            <person name="Fraser-Liggett C.M."/>
            <person name="Johnson P.J."/>
        </authorList>
    </citation>
    <scope>NUCLEOTIDE SEQUENCE [LARGE SCALE GENOMIC DNA]</scope>
    <source>
        <strain evidence="8">G3</strain>
    </source>
</reference>
<name>A2F7V1_TRIV3</name>
<comment type="similarity">
    <text evidence="2">Belongs to the Tim44 family.</text>
</comment>
<organism evidence="8 9">
    <name type="scientific">Trichomonas vaginalis (strain ATCC PRA-98 / G3)</name>
    <dbReference type="NCBI Taxonomy" id="412133"/>
    <lineage>
        <taxon>Eukaryota</taxon>
        <taxon>Metamonada</taxon>
        <taxon>Parabasalia</taxon>
        <taxon>Trichomonadida</taxon>
        <taxon>Trichomonadidae</taxon>
        <taxon>Trichomonas</taxon>
    </lineage>
</organism>
<keyword evidence="6" id="KW-0472">Membrane</keyword>
<evidence type="ECO:0000256" key="6">
    <source>
        <dbReference type="ARBA" id="ARBA00023136"/>
    </source>
</evidence>
<dbReference type="SUPFAM" id="SSF54427">
    <property type="entry name" value="NTF2-like"/>
    <property type="match status" value="1"/>
</dbReference>
<dbReference type="AlphaFoldDB" id="A2F7V1"/>
<evidence type="ECO:0000256" key="2">
    <source>
        <dbReference type="ARBA" id="ARBA00009597"/>
    </source>
</evidence>
<dbReference type="GO" id="GO:0051087">
    <property type="term" value="F:protein-folding chaperone binding"/>
    <property type="evidence" value="ECO:0000318"/>
    <property type="project" value="GO_Central"/>
</dbReference>
<feature type="domain" description="Tim44-like" evidence="7">
    <location>
        <begin position="177"/>
        <end position="313"/>
    </location>
</feature>
<evidence type="ECO:0000256" key="4">
    <source>
        <dbReference type="ARBA" id="ARBA00022946"/>
    </source>
</evidence>
<dbReference type="SMR" id="A2F7V1"/>
<accession>A2F7V1</accession>
<keyword evidence="5" id="KW-0496">Mitochondrion</keyword>
<dbReference type="GO" id="GO:0030150">
    <property type="term" value="P:protein import into mitochondrial matrix"/>
    <property type="evidence" value="ECO:0000318"/>
    <property type="project" value="GO_Central"/>
</dbReference>
<dbReference type="Pfam" id="PF04280">
    <property type="entry name" value="Tim44"/>
    <property type="match status" value="1"/>
</dbReference>
<proteinExistence type="inferred from homology"/>
<dbReference type="RefSeq" id="XP_001311960.1">
    <property type="nucleotide sequence ID" value="XM_001311959.1"/>
</dbReference>
<dbReference type="OrthoDB" id="10265990at2759"/>
<dbReference type="TCDB" id="3.A.8.1.2">
    <property type="family name" value="the mitochondrial protein translocase (mpt) family"/>
</dbReference>
<dbReference type="InParanoid" id="A2F7V1"/>
<evidence type="ECO:0000313" key="8">
    <source>
        <dbReference type="EMBL" id="EAX99030.1"/>
    </source>
</evidence>
<protein>
    <recommendedName>
        <fullName evidence="7">Tim44-like domain-containing protein</fullName>
    </recommendedName>
</protein>